<dbReference type="PANTHER" id="PTHR32027">
    <property type="entry name" value="CYTOSINE DEAMINASE"/>
    <property type="match status" value="1"/>
</dbReference>
<dbReference type="GO" id="GO:0035888">
    <property type="term" value="F:isoguanine deaminase activity"/>
    <property type="evidence" value="ECO:0007669"/>
    <property type="project" value="TreeGrafter"/>
</dbReference>
<name>A0A3B0T4Q5_9ZZZZ</name>
<dbReference type="AlphaFoldDB" id="A0A3B0T4Q5"/>
<dbReference type="Gene3D" id="3.20.20.140">
    <property type="entry name" value="Metal-dependent hydrolases"/>
    <property type="match status" value="1"/>
</dbReference>
<protein>
    <submittedName>
        <fullName evidence="2">Cytosine deaminase</fullName>
        <ecNumber evidence="2">3.5.4.1</ecNumber>
    </submittedName>
</protein>
<feature type="non-terminal residue" evidence="2">
    <location>
        <position position="1"/>
    </location>
</feature>
<dbReference type="InterPro" id="IPR013108">
    <property type="entry name" value="Amidohydro_3"/>
</dbReference>
<organism evidence="2">
    <name type="scientific">hydrothermal vent metagenome</name>
    <dbReference type="NCBI Taxonomy" id="652676"/>
    <lineage>
        <taxon>unclassified sequences</taxon>
        <taxon>metagenomes</taxon>
        <taxon>ecological metagenomes</taxon>
    </lineage>
</organism>
<dbReference type="SUPFAM" id="SSF51338">
    <property type="entry name" value="Composite domain of metallo-dependent hydrolases"/>
    <property type="match status" value="1"/>
</dbReference>
<feature type="domain" description="Amidohydrolase 3" evidence="1">
    <location>
        <begin position="205"/>
        <end position="416"/>
    </location>
</feature>
<dbReference type="Pfam" id="PF07969">
    <property type="entry name" value="Amidohydro_3"/>
    <property type="match status" value="1"/>
</dbReference>
<dbReference type="GO" id="GO:0006209">
    <property type="term" value="P:cytosine catabolic process"/>
    <property type="evidence" value="ECO:0007669"/>
    <property type="project" value="TreeGrafter"/>
</dbReference>
<proteinExistence type="predicted"/>
<dbReference type="InterPro" id="IPR011059">
    <property type="entry name" value="Metal-dep_hydrolase_composite"/>
</dbReference>
<dbReference type="Gene3D" id="2.30.40.10">
    <property type="entry name" value="Urease, subunit C, domain 1"/>
    <property type="match status" value="1"/>
</dbReference>
<dbReference type="EMBL" id="UOEG01000266">
    <property type="protein sequence ID" value="VAW03804.1"/>
    <property type="molecule type" value="Genomic_DNA"/>
</dbReference>
<evidence type="ECO:0000313" key="2">
    <source>
        <dbReference type="EMBL" id="VAW03804.1"/>
    </source>
</evidence>
<keyword evidence="2" id="KW-0378">Hydrolase</keyword>
<dbReference type="InterPro" id="IPR052349">
    <property type="entry name" value="Metallo-hydrolase_Enzymes"/>
</dbReference>
<accession>A0A3B0T4Q5</accession>
<reference evidence="2" key="1">
    <citation type="submission" date="2018-06" db="EMBL/GenBank/DDBJ databases">
        <authorList>
            <person name="Zhirakovskaya E."/>
        </authorList>
    </citation>
    <scope>NUCLEOTIDE SEQUENCE</scope>
</reference>
<dbReference type="PANTHER" id="PTHR32027:SF0">
    <property type="entry name" value="CYTOSINE DEAMINASE"/>
    <property type="match status" value="1"/>
</dbReference>
<dbReference type="GO" id="GO:0004131">
    <property type="term" value="F:cytosine deaminase activity"/>
    <property type="evidence" value="ECO:0007669"/>
    <property type="project" value="UniProtKB-EC"/>
</dbReference>
<sequence>EMGFPTTPPSNAADYVLGNVHIPPALCDLTPGRDGWCAGDIEVQKGQIKAVVQAGGLAGKDAPYIDAGQGILLSALVDCHTHLDKAHVAAFTDFPPGDLAQAIAAMAENLQSWTAENLRARAEFSLQTAYANGVRAMRSHVGVGPTMPDFVWPVLQEIAQDWRGRIDLQLSPLTDVLSFDDADLARMIYATAADQGRVGMFLYHQPDMAIRLRRVFDYANTQGWDIDLHVDEGLGPDLDGLHTVANVALETGFKGTILCGHCVALNSYTALRRKAVIARAREAGLHFVALPTTNLYLQGRGTNGIIGPRGMAPVALLSDRGATVSLGADNVRDGFCAFGDFDPLAVLHLGAQLGHLHQPARDWAQLITTNPAQTMGLDWSGMIRPGAPADLVLMAARDSGEMSLTPAPTRQVIRAGKWLNIASPDPRDLT</sequence>
<evidence type="ECO:0000259" key="1">
    <source>
        <dbReference type="Pfam" id="PF07969"/>
    </source>
</evidence>
<gene>
    <name evidence="2" type="ORF">MNBD_ALPHA07-1399</name>
</gene>
<dbReference type="InterPro" id="IPR032466">
    <property type="entry name" value="Metal_Hydrolase"/>
</dbReference>
<dbReference type="SUPFAM" id="SSF51556">
    <property type="entry name" value="Metallo-dependent hydrolases"/>
    <property type="match status" value="1"/>
</dbReference>
<dbReference type="EC" id="3.5.4.1" evidence="2"/>